<dbReference type="EMBL" id="JYDW01000137">
    <property type="protein sequence ID" value="KRZ54491.1"/>
    <property type="molecule type" value="Genomic_DNA"/>
</dbReference>
<keyword evidence="2" id="KW-1185">Reference proteome</keyword>
<sequence length="86" mass="9678">MSSAKWQTSPEWDMKYLKEQLFSQKILVCGAYHNGSQILPPLYSTIQSLSFRFLCIEAPVPADQTTMMDVDAICLKVVTITSMSDV</sequence>
<dbReference type="Proteomes" id="UP000054721">
    <property type="component" value="Unassembled WGS sequence"/>
</dbReference>
<reference evidence="1 2" key="1">
    <citation type="submission" date="2015-05" db="EMBL/GenBank/DDBJ databases">
        <title>Evolution of Trichinella species and genotypes.</title>
        <authorList>
            <person name="Korhonen P.K."/>
            <person name="Edoardo P."/>
            <person name="Giuseppe L.R."/>
            <person name="Gasser R.B."/>
        </authorList>
    </citation>
    <scope>NUCLEOTIDE SEQUENCE [LARGE SCALE GENOMIC DNA]</scope>
    <source>
        <strain evidence="1">ISS10</strain>
    </source>
</reference>
<dbReference type="OrthoDB" id="10567739at2759"/>
<evidence type="ECO:0000313" key="1">
    <source>
        <dbReference type="EMBL" id="KRZ54491.1"/>
    </source>
</evidence>
<dbReference type="AlphaFoldDB" id="A0A0V1L4P5"/>
<evidence type="ECO:0000313" key="2">
    <source>
        <dbReference type="Proteomes" id="UP000054721"/>
    </source>
</evidence>
<accession>A0A0V1L4P5</accession>
<protein>
    <submittedName>
        <fullName evidence="1">Uncharacterized protein</fullName>
    </submittedName>
</protein>
<organism evidence="1 2">
    <name type="scientific">Trichinella nativa</name>
    <dbReference type="NCBI Taxonomy" id="6335"/>
    <lineage>
        <taxon>Eukaryota</taxon>
        <taxon>Metazoa</taxon>
        <taxon>Ecdysozoa</taxon>
        <taxon>Nematoda</taxon>
        <taxon>Enoplea</taxon>
        <taxon>Dorylaimia</taxon>
        <taxon>Trichinellida</taxon>
        <taxon>Trichinellidae</taxon>
        <taxon>Trichinella</taxon>
    </lineage>
</organism>
<comment type="caution">
    <text evidence="1">The sequence shown here is derived from an EMBL/GenBank/DDBJ whole genome shotgun (WGS) entry which is preliminary data.</text>
</comment>
<gene>
    <name evidence="1" type="ORF">T02_12611</name>
</gene>
<name>A0A0V1L4P5_9BILA</name>
<proteinExistence type="predicted"/>